<organism evidence="1 2">
    <name type="scientific">Dictyostelium purpureum</name>
    <name type="common">Slime mold</name>
    <dbReference type="NCBI Taxonomy" id="5786"/>
    <lineage>
        <taxon>Eukaryota</taxon>
        <taxon>Amoebozoa</taxon>
        <taxon>Evosea</taxon>
        <taxon>Eumycetozoa</taxon>
        <taxon>Dictyostelia</taxon>
        <taxon>Dictyosteliales</taxon>
        <taxon>Dictyosteliaceae</taxon>
        <taxon>Dictyostelium</taxon>
    </lineage>
</organism>
<dbReference type="VEuPathDB" id="AmoebaDB:DICPUDRAFT_79306"/>
<reference evidence="2" key="1">
    <citation type="journal article" date="2011" name="Genome Biol.">
        <title>Comparative genomics of the social amoebae Dictyostelium discoideum and Dictyostelium purpureum.</title>
        <authorList>
            <consortium name="US DOE Joint Genome Institute (JGI-PGF)"/>
            <person name="Sucgang R."/>
            <person name="Kuo A."/>
            <person name="Tian X."/>
            <person name="Salerno W."/>
            <person name="Parikh A."/>
            <person name="Feasley C.L."/>
            <person name="Dalin E."/>
            <person name="Tu H."/>
            <person name="Huang E."/>
            <person name="Barry K."/>
            <person name="Lindquist E."/>
            <person name="Shapiro H."/>
            <person name="Bruce D."/>
            <person name="Schmutz J."/>
            <person name="Salamov A."/>
            <person name="Fey P."/>
            <person name="Gaudet P."/>
            <person name="Anjard C."/>
            <person name="Babu M.M."/>
            <person name="Basu S."/>
            <person name="Bushmanova Y."/>
            <person name="van der Wel H."/>
            <person name="Katoh-Kurasawa M."/>
            <person name="Dinh C."/>
            <person name="Coutinho P.M."/>
            <person name="Saito T."/>
            <person name="Elias M."/>
            <person name="Schaap P."/>
            <person name="Kay R.R."/>
            <person name="Henrissat B."/>
            <person name="Eichinger L."/>
            <person name="Rivero F."/>
            <person name="Putnam N.H."/>
            <person name="West C.M."/>
            <person name="Loomis W.F."/>
            <person name="Chisholm R.L."/>
            <person name="Shaulsky G."/>
            <person name="Strassmann J.E."/>
            <person name="Queller D.C."/>
            <person name="Kuspa A."/>
            <person name="Grigoriev I.V."/>
        </authorList>
    </citation>
    <scope>NUCLEOTIDE SEQUENCE [LARGE SCALE GENOMIC DNA]</scope>
    <source>
        <strain evidence="2">QSDP1</strain>
    </source>
</reference>
<dbReference type="RefSeq" id="XP_003288503.1">
    <property type="nucleotide sequence ID" value="XM_003288455.1"/>
</dbReference>
<dbReference type="KEGG" id="dpp:DICPUDRAFT_79306"/>
<evidence type="ECO:0000313" key="1">
    <source>
        <dbReference type="EMBL" id="EGC34978.1"/>
    </source>
</evidence>
<protein>
    <submittedName>
        <fullName evidence="1">Uncharacterized protein</fullName>
    </submittedName>
</protein>
<keyword evidence="2" id="KW-1185">Reference proteome</keyword>
<dbReference type="GeneID" id="10501921"/>
<gene>
    <name evidence="1" type="ORF">DICPUDRAFT_79306</name>
</gene>
<dbReference type="OMA" id="YCKSIDD"/>
<dbReference type="Proteomes" id="UP000001064">
    <property type="component" value="Unassembled WGS sequence"/>
</dbReference>
<accession>F0ZM69</accession>
<dbReference type="eggNOG" id="ENOG502RIN0">
    <property type="taxonomic scope" value="Eukaryota"/>
</dbReference>
<evidence type="ECO:0000313" key="2">
    <source>
        <dbReference type="Proteomes" id="UP000001064"/>
    </source>
</evidence>
<sequence length="285" mass="33710">MSNGSNIIPCLNSLIKDTNININNQNNQNFIESLIKFSNIVTIKDNTSEIEIDYVLNIILNYFKTDFYIDNPFFFDSFIDFLKTTSNFNFYNFLKSILVLNIPPNFQYYFIDRLIEYNNNVNNNNGNNNVLPEDSLLKEILNKNKNDKIVLNKLIGFGRFKNNSSNNSNTFNGNEESLIFGTINLITPKEILDRAIRGINEIYSLDYLNQEHDYIDLVYCIQDHPSFKEMLHFLKSNFDHSVIEWLNMDLEILNQYYQHYNDDRLISNKFNFYSRCIHLYISFSK</sequence>
<dbReference type="FunCoup" id="F0ZM69">
    <property type="interactions" value="937"/>
</dbReference>
<name>F0ZM69_DICPU</name>
<proteinExistence type="predicted"/>
<dbReference type="EMBL" id="GL871076">
    <property type="protein sequence ID" value="EGC34978.1"/>
    <property type="molecule type" value="Genomic_DNA"/>
</dbReference>
<dbReference type="AlphaFoldDB" id="F0ZM69"/>
<dbReference type="InParanoid" id="F0ZM69"/>